<evidence type="ECO:0000313" key="3">
    <source>
        <dbReference type="Proteomes" id="UP000325286"/>
    </source>
</evidence>
<dbReference type="Proteomes" id="UP000325286">
    <property type="component" value="Chromosome"/>
</dbReference>
<name>A0A5B9QI71_9BACT</name>
<organism evidence="2 3">
    <name type="scientific">Roseimaritima ulvae</name>
    <dbReference type="NCBI Taxonomy" id="980254"/>
    <lineage>
        <taxon>Bacteria</taxon>
        <taxon>Pseudomonadati</taxon>
        <taxon>Planctomycetota</taxon>
        <taxon>Planctomycetia</taxon>
        <taxon>Pirellulales</taxon>
        <taxon>Pirellulaceae</taxon>
        <taxon>Roseimaritima</taxon>
    </lineage>
</organism>
<dbReference type="OrthoDB" id="244125at2"/>
<protein>
    <submittedName>
        <fullName evidence="2">Acetyl xylan esterase (AXE1)</fullName>
    </submittedName>
</protein>
<reference evidence="2 3" key="1">
    <citation type="submission" date="2019-08" db="EMBL/GenBank/DDBJ databases">
        <title>Deep-cultivation of Planctomycetes and their phenomic and genomic characterization uncovers novel biology.</title>
        <authorList>
            <person name="Wiegand S."/>
            <person name="Jogler M."/>
            <person name="Boedeker C."/>
            <person name="Pinto D."/>
            <person name="Vollmers J."/>
            <person name="Rivas-Marin E."/>
            <person name="Kohn T."/>
            <person name="Peeters S.H."/>
            <person name="Heuer A."/>
            <person name="Rast P."/>
            <person name="Oberbeckmann S."/>
            <person name="Bunk B."/>
            <person name="Jeske O."/>
            <person name="Meyerdierks A."/>
            <person name="Storesund J.E."/>
            <person name="Kallscheuer N."/>
            <person name="Luecker S."/>
            <person name="Lage O.M."/>
            <person name="Pohl T."/>
            <person name="Merkel B.J."/>
            <person name="Hornburger P."/>
            <person name="Mueller R.-W."/>
            <person name="Bruemmer F."/>
            <person name="Labrenz M."/>
            <person name="Spormann A.M."/>
            <person name="Op den Camp H."/>
            <person name="Overmann J."/>
            <person name="Amann R."/>
            <person name="Jetten M.S.M."/>
            <person name="Mascher T."/>
            <person name="Medema M.H."/>
            <person name="Devos D.P."/>
            <person name="Kaster A.-K."/>
            <person name="Ovreas L."/>
            <person name="Rohde M."/>
            <person name="Galperin M.Y."/>
            <person name="Jogler C."/>
        </authorList>
    </citation>
    <scope>NUCLEOTIDE SEQUENCE [LARGE SCALE GENOMIC DNA]</scope>
    <source>
        <strain evidence="2 3">UC8</strain>
    </source>
</reference>
<dbReference type="AlphaFoldDB" id="A0A5B9QI71"/>
<feature type="chain" id="PRO_5022825774" evidence="1">
    <location>
        <begin position="29"/>
        <end position="727"/>
    </location>
</feature>
<dbReference type="InterPro" id="IPR029058">
    <property type="entry name" value="AB_hydrolase_fold"/>
</dbReference>
<sequence length="727" mass="80054" precursor="true">MNQLFLIRFWLPHLCLAFTAAVVFNGQAAGQDAAAGRGSKAFAATRVLGPDAVATDSRSEPLKDLNGHFPFAPPEDLEAWEARAAELRKRVLVATGLWPMPQRTPMNPVIHGKVQRDGFTIEKVYFESVPGHFVTGMLFRPEKVEGQLPGILCPHGHGGRMNPQDRNTVRRMIAAGQERFEESGSNAKLARCAQLARMGCVVFMFDMLGYADSQQISYDLAHRYGKPRSQYAGGKTSPDGKWGFFTVQAESRLQTIMGLQTWNAIRSLDFLEQLPDTDPKRLAVTGNSGGGTQTILLGAIDDRPIASFPNGMVSVSMQGGCTCENCSLLRIGTGNVELAALMAPKPQAMTAADDWTIAMMTDGYPQLQQTYDLYGKRDNVLCRDFTHFPHNFNYVTRGMMYSWFNKHIGLGLKEPIVEEDWPRLTDEESALWTDQHPAPPGGDAHEQSVTSFLDEQANQQIDALLNENTKSLQPYRELVGTAWNTIIGRTVPDTEQLERDIVDQTDRDGYRMVKQVVKLKSHDESLPVVSLIPTKANRNGKTVLWIDDRGKASLMNETGKLVDRAQQFIDAGTSIIAADLFGQGEFTEDGLPVAQQRVVKNPRQYAGYTFTYNPTLLVRRVHDVMTLLAQARTGEGKADELIVYGRGGAEPIAAAAVATSGANVKRLMLQSADFRFDAVPSYRDPYFVPGGVKYGDLPGLLALVAPTPIELESGDLPALAKWAQAMQ</sequence>
<dbReference type="SUPFAM" id="SSF53474">
    <property type="entry name" value="alpha/beta-Hydrolases"/>
    <property type="match status" value="1"/>
</dbReference>
<accession>A0A5B9QI71</accession>
<keyword evidence="1" id="KW-0732">Signal</keyword>
<dbReference type="PANTHER" id="PTHR22946:SF8">
    <property type="entry name" value="ACETYL XYLAN ESTERASE DOMAIN-CONTAINING PROTEIN"/>
    <property type="match status" value="1"/>
</dbReference>
<evidence type="ECO:0000256" key="1">
    <source>
        <dbReference type="SAM" id="SignalP"/>
    </source>
</evidence>
<feature type="signal peptide" evidence="1">
    <location>
        <begin position="1"/>
        <end position="28"/>
    </location>
</feature>
<dbReference type="RefSeq" id="WP_068141091.1">
    <property type="nucleotide sequence ID" value="NZ_CP042914.1"/>
</dbReference>
<gene>
    <name evidence="2" type="ORF">UC8_07850</name>
</gene>
<dbReference type="KEGG" id="rul:UC8_07850"/>
<dbReference type="Gene3D" id="3.40.50.1820">
    <property type="entry name" value="alpha/beta hydrolase"/>
    <property type="match status" value="2"/>
</dbReference>
<dbReference type="PANTHER" id="PTHR22946">
    <property type="entry name" value="DIENELACTONE HYDROLASE DOMAIN-CONTAINING PROTEIN-RELATED"/>
    <property type="match status" value="1"/>
</dbReference>
<dbReference type="EMBL" id="CP042914">
    <property type="protein sequence ID" value="QEG38827.1"/>
    <property type="molecule type" value="Genomic_DNA"/>
</dbReference>
<proteinExistence type="predicted"/>
<evidence type="ECO:0000313" key="2">
    <source>
        <dbReference type="EMBL" id="QEG38827.1"/>
    </source>
</evidence>
<dbReference type="InterPro" id="IPR050261">
    <property type="entry name" value="FrsA_esterase"/>
</dbReference>
<keyword evidence="3" id="KW-1185">Reference proteome</keyword>